<dbReference type="EMBL" id="CP009896">
    <property type="protein sequence ID" value="AIY16029.2"/>
    <property type="molecule type" value="Genomic_DNA"/>
</dbReference>
<dbReference type="InterPro" id="IPR050194">
    <property type="entry name" value="Glycosyltransferase_grp1"/>
</dbReference>
<evidence type="ECO:0000256" key="3">
    <source>
        <dbReference type="SAM" id="Coils"/>
    </source>
</evidence>
<dbReference type="GO" id="GO:0008483">
    <property type="term" value="F:transaminase activity"/>
    <property type="evidence" value="ECO:0007669"/>
    <property type="project" value="UniProtKB-KW"/>
</dbReference>
<organism evidence="6 7">
    <name type="scientific">Nocardioides simplex</name>
    <name type="common">Arthrobacter simplex</name>
    <dbReference type="NCBI Taxonomy" id="2045"/>
    <lineage>
        <taxon>Bacteria</taxon>
        <taxon>Bacillati</taxon>
        <taxon>Actinomycetota</taxon>
        <taxon>Actinomycetes</taxon>
        <taxon>Propionibacteriales</taxon>
        <taxon>Nocardioidaceae</taxon>
        <taxon>Pimelobacter</taxon>
    </lineage>
</organism>
<keyword evidence="2 6" id="KW-0808">Transferase</keyword>
<evidence type="ECO:0000313" key="7">
    <source>
        <dbReference type="Proteomes" id="UP000030300"/>
    </source>
</evidence>
<reference evidence="6 7" key="1">
    <citation type="journal article" date="2015" name="Genome Announc.">
        <title>Complete Genome Sequence of Steroid-Transforming Nocardioides simplex VKM Ac-2033D.</title>
        <authorList>
            <person name="Shtratnikova V.Y."/>
            <person name="Schelkunov M.I."/>
            <person name="Pekov Y.A."/>
            <person name="Fokina V.V."/>
            <person name="Logacheva M.D."/>
            <person name="Sokolov S.L."/>
            <person name="Bragin E.Y."/>
            <person name="Ashapkin V.V."/>
            <person name="Donova M.V."/>
        </authorList>
    </citation>
    <scope>NUCLEOTIDE SEQUENCE [LARGE SCALE GENOMIC DNA]</scope>
    <source>
        <strain evidence="6 7">VKM Ac-2033D</strain>
    </source>
</reference>
<feature type="domain" description="Glycosyltransferase subfamily 4-like N-terminal" evidence="4">
    <location>
        <begin position="5"/>
        <end position="119"/>
    </location>
</feature>
<accession>A0A0A1DFM4</accession>
<feature type="coiled-coil region" evidence="3">
    <location>
        <begin position="363"/>
        <end position="397"/>
    </location>
</feature>
<dbReference type="CDD" id="cd03801">
    <property type="entry name" value="GT4_PimA-like"/>
    <property type="match status" value="1"/>
</dbReference>
<protein>
    <submittedName>
        <fullName evidence="6">Putative aminotransferase, class-II</fullName>
    </submittedName>
</protein>
<evidence type="ECO:0000259" key="5">
    <source>
        <dbReference type="Pfam" id="PF13524"/>
    </source>
</evidence>
<dbReference type="eggNOG" id="COG0438">
    <property type="taxonomic scope" value="Bacteria"/>
</dbReference>
<evidence type="ECO:0000313" key="6">
    <source>
        <dbReference type="EMBL" id="AIY16029.2"/>
    </source>
</evidence>
<keyword evidence="3" id="KW-0175">Coiled coil</keyword>
<dbReference type="STRING" id="2045.KR76_03315"/>
<evidence type="ECO:0000259" key="4">
    <source>
        <dbReference type="Pfam" id="PF13439"/>
    </source>
</evidence>
<dbReference type="Pfam" id="PF13524">
    <property type="entry name" value="Glyco_trans_1_2"/>
    <property type="match status" value="1"/>
</dbReference>
<dbReference type="Proteomes" id="UP000030300">
    <property type="component" value="Chromosome"/>
</dbReference>
<gene>
    <name evidence="6" type="ORF">KR76_03315</name>
</gene>
<dbReference type="PANTHER" id="PTHR45947:SF3">
    <property type="entry name" value="SULFOQUINOVOSYL TRANSFERASE SQD2"/>
    <property type="match status" value="1"/>
</dbReference>
<name>A0A0A1DFM4_NOCSI</name>
<evidence type="ECO:0000256" key="1">
    <source>
        <dbReference type="ARBA" id="ARBA00022676"/>
    </source>
</evidence>
<dbReference type="AlphaFoldDB" id="A0A0A1DFM4"/>
<dbReference type="GO" id="GO:1901137">
    <property type="term" value="P:carbohydrate derivative biosynthetic process"/>
    <property type="evidence" value="ECO:0007669"/>
    <property type="project" value="UniProtKB-ARBA"/>
</dbReference>
<keyword evidence="7" id="KW-1185">Reference proteome</keyword>
<dbReference type="InterPro" id="IPR055259">
    <property type="entry name" value="YkvP/CgeB_Glyco_trans-like"/>
</dbReference>
<dbReference type="Gene3D" id="3.40.50.2000">
    <property type="entry name" value="Glycogen Phosphorylase B"/>
    <property type="match status" value="2"/>
</dbReference>
<feature type="domain" description="Spore protein YkvP/CgeB glycosyl transferase-like" evidence="5">
    <location>
        <begin position="194"/>
        <end position="316"/>
    </location>
</feature>
<dbReference type="PANTHER" id="PTHR45947">
    <property type="entry name" value="SULFOQUINOVOSYL TRANSFERASE SQD2"/>
    <property type="match status" value="1"/>
</dbReference>
<evidence type="ECO:0000256" key="2">
    <source>
        <dbReference type="ARBA" id="ARBA00022679"/>
    </source>
</evidence>
<sequence length="414" mass="45954">MNIANQAWGLAQGLRARGHEVEVWEYGTSTYDYPCDRRIDVSAGMPAYLAALQDALQGGFDVVHLHFARSLVPEGHSLPAYWDLPLWRAMGVSVVATFHGTDVRLRSHHLQEDEWSFYRFADVPSYEDLIADRLRVIRAYASHLTVGSVLDLPYVEDAVYLPKVIDTEDLVAPPLRTDVRRPVIAHAPSRRALKGTDMVLAGLDRLRAEGLAFDVDLIEGVDNAEAVARLARADIVVEKVLGGDVGVTSMEAMALGRVAVTRIRDQVRAQHPDLPAVSADPDTFADVLRDLLSDPERRARLGQEGRAYVERVHGLEAGGRRLEELYQRKGRGPAVGYPGWPLPATDARLAAAERALTRARAAAQRRRGRIQALRANLDAARTERDLAVDELARLRDSLAEQPERARRFGRPRRG</sequence>
<dbReference type="KEGG" id="psim:KR76_03315"/>
<dbReference type="InterPro" id="IPR028098">
    <property type="entry name" value="Glyco_trans_4-like_N"/>
</dbReference>
<keyword evidence="6" id="KW-0032">Aminotransferase</keyword>
<dbReference type="HOGENOM" id="CLU_047683_0_0_11"/>
<proteinExistence type="predicted"/>
<dbReference type="Pfam" id="PF13439">
    <property type="entry name" value="Glyco_transf_4"/>
    <property type="match status" value="1"/>
</dbReference>
<dbReference type="GO" id="GO:0016757">
    <property type="term" value="F:glycosyltransferase activity"/>
    <property type="evidence" value="ECO:0007669"/>
    <property type="project" value="UniProtKB-KW"/>
</dbReference>
<dbReference type="SUPFAM" id="SSF53756">
    <property type="entry name" value="UDP-Glycosyltransferase/glycogen phosphorylase"/>
    <property type="match status" value="1"/>
</dbReference>
<keyword evidence="1" id="KW-0328">Glycosyltransferase</keyword>